<dbReference type="PANTHER" id="PTHR31286">
    <property type="entry name" value="GLYCINE-RICH CELL WALL STRUCTURAL PROTEIN 1.8-LIKE"/>
    <property type="match status" value="1"/>
</dbReference>
<evidence type="ECO:0000256" key="1">
    <source>
        <dbReference type="SAM" id="MobiDB-lite"/>
    </source>
</evidence>
<evidence type="ECO:0000313" key="4">
    <source>
        <dbReference type="Proteomes" id="UP000824120"/>
    </source>
</evidence>
<feature type="domain" description="DUF4283" evidence="2">
    <location>
        <begin position="54"/>
        <end position="136"/>
    </location>
</feature>
<dbReference type="InterPro" id="IPR040256">
    <property type="entry name" value="At4g02000-like"/>
</dbReference>
<evidence type="ECO:0000259" key="2">
    <source>
        <dbReference type="Pfam" id="PF14111"/>
    </source>
</evidence>
<reference evidence="3 4" key="1">
    <citation type="submission" date="2020-09" db="EMBL/GenBank/DDBJ databases">
        <title>De no assembly of potato wild relative species, Solanum commersonii.</title>
        <authorList>
            <person name="Cho K."/>
        </authorList>
    </citation>
    <scope>NUCLEOTIDE SEQUENCE [LARGE SCALE GENOMIC DNA]</scope>
    <source>
        <strain evidence="3">LZ3.2</strain>
        <tissue evidence="3">Leaf</tissue>
    </source>
</reference>
<comment type="caution">
    <text evidence="3">The sequence shown here is derived from an EMBL/GenBank/DDBJ whole genome shotgun (WGS) entry which is preliminary data.</text>
</comment>
<sequence length="301" mass="34791">MKGTNTSYAGALNQNFMSQIKGKIKLPPRQNEFVDGKPMVIFTKEEQELLATICKWTFVGKFSKTRPQIDKIRADFVKIVPLRGSVKIGVKDLKHVFIDVDNEEDYNTINSKNFTNLSEDDNMKIQKWTTKFKPEEETTLTSAHLLKWIKQPSQRLGQQRRRIRNSTGEMEVFIQKIEYETIPLFCFHCKIQGHCNETCKVFHPELPNHIRNEEVSNDAGRQTKNTQHSQHNKNMTGNNNLTNAHKKTSYQQTTSNNGILGNSEDYKVVASSSKSFDDGWSQVERRKNNSRSNNKDYKIQT</sequence>
<protein>
    <recommendedName>
        <fullName evidence="2">DUF4283 domain-containing protein</fullName>
    </recommendedName>
</protein>
<feature type="compositionally biased region" description="Polar residues" evidence="1">
    <location>
        <begin position="249"/>
        <end position="260"/>
    </location>
</feature>
<dbReference type="InterPro" id="IPR025558">
    <property type="entry name" value="DUF4283"/>
</dbReference>
<dbReference type="OrthoDB" id="1002340at2759"/>
<organism evidence="3 4">
    <name type="scientific">Solanum commersonii</name>
    <name type="common">Commerson's wild potato</name>
    <name type="synonym">Commerson's nightshade</name>
    <dbReference type="NCBI Taxonomy" id="4109"/>
    <lineage>
        <taxon>Eukaryota</taxon>
        <taxon>Viridiplantae</taxon>
        <taxon>Streptophyta</taxon>
        <taxon>Embryophyta</taxon>
        <taxon>Tracheophyta</taxon>
        <taxon>Spermatophyta</taxon>
        <taxon>Magnoliopsida</taxon>
        <taxon>eudicotyledons</taxon>
        <taxon>Gunneridae</taxon>
        <taxon>Pentapetalae</taxon>
        <taxon>asterids</taxon>
        <taxon>lamiids</taxon>
        <taxon>Solanales</taxon>
        <taxon>Solanaceae</taxon>
        <taxon>Solanoideae</taxon>
        <taxon>Solaneae</taxon>
        <taxon>Solanum</taxon>
    </lineage>
</organism>
<feature type="compositionally biased region" description="Polar residues" evidence="1">
    <location>
        <begin position="219"/>
        <end position="229"/>
    </location>
</feature>
<name>A0A9J6B5Z5_SOLCO</name>
<feature type="compositionally biased region" description="Low complexity" evidence="1">
    <location>
        <begin position="232"/>
        <end position="243"/>
    </location>
</feature>
<proteinExistence type="predicted"/>
<dbReference type="PANTHER" id="PTHR31286:SF164">
    <property type="entry name" value="ZINC FINGER, CCHC-TYPE"/>
    <property type="match status" value="1"/>
</dbReference>
<gene>
    <name evidence="3" type="ORF">H5410_003789</name>
</gene>
<evidence type="ECO:0000313" key="3">
    <source>
        <dbReference type="EMBL" id="KAG5632072.1"/>
    </source>
</evidence>
<dbReference type="AlphaFoldDB" id="A0A9J6B5Z5"/>
<dbReference type="Pfam" id="PF14111">
    <property type="entry name" value="DUF4283"/>
    <property type="match status" value="1"/>
</dbReference>
<dbReference type="EMBL" id="JACXVP010000001">
    <property type="protein sequence ID" value="KAG5632072.1"/>
    <property type="molecule type" value="Genomic_DNA"/>
</dbReference>
<accession>A0A9J6B5Z5</accession>
<dbReference type="Proteomes" id="UP000824120">
    <property type="component" value="Chromosome 1"/>
</dbReference>
<feature type="compositionally biased region" description="Basic and acidic residues" evidence="1">
    <location>
        <begin position="283"/>
        <end position="301"/>
    </location>
</feature>
<keyword evidence="4" id="KW-1185">Reference proteome</keyword>
<feature type="region of interest" description="Disordered" evidence="1">
    <location>
        <begin position="217"/>
        <end position="301"/>
    </location>
</feature>